<proteinExistence type="predicted"/>
<sequence>MSDGGLIPGRSDEEAVADIAYGGGSLPSAGGYPRLPTRIRRTDNRSLAEKSRDTQGWNTISERMRASSALREVAGALALMSVAHTKAVGLVRPEISGPDTVRHDLEIQCFAYHLGLRWRCTLRPPEGTRDPVGYALAIAAGLDATAVIVFDLAHVDDRPERVSADFDFATVTPPRLWRAGTTESYALTSPPLNDCTWEPTHLERDCARKLWEVHRDCFPGCLAGLAASAALSALDEVD</sequence>
<dbReference type="KEGG" id="nno:NONO_c10490"/>
<dbReference type="eggNOG" id="ENOG5031F80">
    <property type="taxonomic scope" value="Bacteria"/>
</dbReference>
<dbReference type="HOGENOM" id="CLU_1164904_0_0_11"/>
<accession>W5TF56</accession>
<keyword evidence="2" id="KW-1185">Reference proteome</keyword>
<protein>
    <submittedName>
        <fullName evidence="1">Uncharacterized protein</fullName>
    </submittedName>
</protein>
<name>W5TF56_9NOCA</name>
<dbReference type="PATRIC" id="fig|1415166.3.peg.1063"/>
<dbReference type="AlphaFoldDB" id="W5TF56"/>
<dbReference type="STRING" id="1415166.NONO_c10490"/>
<organism evidence="1 2">
    <name type="scientific">Nocardia nova SH22a</name>
    <dbReference type="NCBI Taxonomy" id="1415166"/>
    <lineage>
        <taxon>Bacteria</taxon>
        <taxon>Bacillati</taxon>
        <taxon>Actinomycetota</taxon>
        <taxon>Actinomycetes</taxon>
        <taxon>Mycobacteriales</taxon>
        <taxon>Nocardiaceae</taxon>
        <taxon>Nocardia</taxon>
    </lineage>
</organism>
<gene>
    <name evidence="1" type="ORF">NONO_c10490</name>
</gene>
<dbReference type="Proteomes" id="UP000019150">
    <property type="component" value="Chromosome"/>
</dbReference>
<reference evidence="1 2" key="1">
    <citation type="journal article" date="2014" name="Appl. Environ. Microbiol.">
        <title>Insights into the Microbial Degradation of Rubber and Gutta-Percha by Analysis of the Complete Genome of Nocardia nova SH22a.</title>
        <authorList>
            <person name="Luo Q."/>
            <person name="Hiessl S."/>
            <person name="Poehlein A."/>
            <person name="Daniel R."/>
            <person name="Steinbuchel A."/>
        </authorList>
    </citation>
    <scope>NUCLEOTIDE SEQUENCE [LARGE SCALE GENOMIC DNA]</scope>
    <source>
        <strain evidence="1">SH22a</strain>
    </source>
</reference>
<evidence type="ECO:0000313" key="2">
    <source>
        <dbReference type="Proteomes" id="UP000019150"/>
    </source>
</evidence>
<dbReference type="EMBL" id="CP006850">
    <property type="protein sequence ID" value="AHH15856.1"/>
    <property type="molecule type" value="Genomic_DNA"/>
</dbReference>
<evidence type="ECO:0000313" key="1">
    <source>
        <dbReference type="EMBL" id="AHH15856.1"/>
    </source>
</evidence>